<dbReference type="RefSeq" id="WP_168552607.1">
    <property type="nucleotide sequence ID" value="NZ_JAAWWL010000002.1"/>
</dbReference>
<dbReference type="Proteomes" id="UP000718451">
    <property type="component" value="Unassembled WGS sequence"/>
</dbReference>
<protein>
    <recommendedName>
        <fullName evidence="3">LVIVD repeat-containing protein</fullName>
    </recommendedName>
</protein>
<evidence type="ECO:0000313" key="1">
    <source>
        <dbReference type="EMBL" id="NKI32403.1"/>
    </source>
</evidence>
<dbReference type="EMBL" id="JAAWWL010000002">
    <property type="protein sequence ID" value="NKI32403.1"/>
    <property type="molecule type" value="Genomic_DNA"/>
</dbReference>
<reference evidence="1 2" key="1">
    <citation type="submission" date="2020-04" db="EMBL/GenBank/DDBJ databases">
        <authorList>
            <person name="Yoon J."/>
        </authorList>
    </citation>
    <scope>NUCLEOTIDE SEQUENCE [LARGE SCALE GENOMIC DNA]</scope>
    <source>
        <strain evidence="1 2">DJ-13</strain>
    </source>
</reference>
<comment type="caution">
    <text evidence="1">The sequence shown here is derived from an EMBL/GenBank/DDBJ whole genome shotgun (WGS) entry which is preliminary data.</text>
</comment>
<evidence type="ECO:0008006" key="3">
    <source>
        <dbReference type="Google" id="ProtNLM"/>
    </source>
</evidence>
<accession>A0ABX1GRZ4</accession>
<organism evidence="1 2">
    <name type="scientific">Croceivirga thetidis</name>
    <dbReference type="NCBI Taxonomy" id="2721623"/>
    <lineage>
        <taxon>Bacteria</taxon>
        <taxon>Pseudomonadati</taxon>
        <taxon>Bacteroidota</taxon>
        <taxon>Flavobacteriia</taxon>
        <taxon>Flavobacteriales</taxon>
        <taxon>Flavobacteriaceae</taxon>
        <taxon>Croceivirga</taxon>
    </lineage>
</organism>
<proteinExistence type="predicted"/>
<dbReference type="SUPFAM" id="SSF75011">
    <property type="entry name" value="3-carboxy-cis,cis-mucoante lactonizing enzyme"/>
    <property type="match status" value="1"/>
</dbReference>
<evidence type="ECO:0000313" key="2">
    <source>
        <dbReference type="Proteomes" id="UP000718451"/>
    </source>
</evidence>
<sequence>MKKRILFPVVFAVVFNACTDETIIYEDPNESLVLEINESILSNSVNYDESGVLDIYQDDALKASSKSNGVDADQYPLTLVANISAPSYANATDLAATHIDMNGDYLYVSYNTAGDVYAGGVDVIDISNVLQPRLTSRLYYINADINSLQYDNGYIYVVGGVDSEQSVTATSNSFIGKIPVNSGRLDISGGISYGFQEGLSANDLVINQNGLFVSSGRNGYLTQYDKNSLELIREVPYDDLRYIIEMENNLAVLDASYGVHYLDSNLEPNGGFPISNGDFREADKRTISYFDNKISVAEGSNGAGIYNIQTGAFEGYLPILINPQDASQEEVVTNSVTFNDDVFLMANGGAGLAISENGDDLNQVGIIELSGSINHVASKGDFIFAASGRAGLQIIKMNRPTESLTEACSASQRYPGGNNLNVAQGQDLDYNGSYYFRDLSISGELLLCGSWSVRNELNVTENGLFEVQGTLYNGRNSRRRNIVVGDNATMRIEGTLIIYGDLILQDNAKLEFLGETNRVYVFGDVSIADSAEVSGNFDDYFNRF</sequence>
<name>A0ABX1GRZ4_9FLAO</name>
<gene>
    <name evidence="1" type="ORF">HCU67_10645</name>
</gene>
<keyword evidence="2" id="KW-1185">Reference proteome</keyword>